<gene>
    <name evidence="3" type="ORF">COHA_007498</name>
</gene>
<proteinExistence type="predicted"/>
<dbReference type="InterPro" id="IPR011992">
    <property type="entry name" value="EF-hand-dom_pair"/>
</dbReference>
<dbReference type="SUPFAM" id="SSF47473">
    <property type="entry name" value="EF-hand"/>
    <property type="match status" value="1"/>
</dbReference>
<accession>A0AAD5H3C8</accession>
<dbReference type="AlphaFoldDB" id="A0AAD5H3C8"/>
<dbReference type="Gene3D" id="1.10.238.10">
    <property type="entry name" value="EF-hand"/>
    <property type="match status" value="1"/>
</dbReference>
<evidence type="ECO:0000256" key="2">
    <source>
        <dbReference type="SAM" id="SignalP"/>
    </source>
</evidence>
<evidence type="ECO:0000313" key="3">
    <source>
        <dbReference type="EMBL" id="KAI7838700.1"/>
    </source>
</evidence>
<evidence type="ECO:0000256" key="1">
    <source>
        <dbReference type="SAM" id="MobiDB-lite"/>
    </source>
</evidence>
<feature type="region of interest" description="Disordered" evidence="1">
    <location>
        <begin position="417"/>
        <end position="450"/>
    </location>
</feature>
<evidence type="ECO:0000313" key="4">
    <source>
        <dbReference type="Proteomes" id="UP001205105"/>
    </source>
</evidence>
<dbReference type="EMBL" id="JADXDR010000119">
    <property type="protein sequence ID" value="KAI7838700.1"/>
    <property type="molecule type" value="Genomic_DNA"/>
</dbReference>
<evidence type="ECO:0008006" key="5">
    <source>
        <dbReference type="Google" id="ProtNLM"/>
    </source>
</evidence>
<reference evidence="3" key="1">
    <citation type="submission" date="2020-11" db="EMBL/GenBank/DDBJ databases">
        <title>Chlorella ohadii genome sequencing and assembly.</title>
        <authorList>
            <person name="Murik O."/>
            <person name="Treves H."/>
            <person name="Kedem I."/>
            <person name="Shotland Y."/>
            <person name="Kaplan A."/>
        </authorList>
    </citation>
    <scope>NUCLEOTIDE SEQUENCE</scope>
    <source>
        <strain evidence="3">1</strain>
    </source>
</reference>
<feature type="chain" id="PRO_5042261708" description="EF-hand domain-containing protein" evidence="2">
    <location>
        <begin position="24"/>
        <end position="688"/>
    </location>
</feature>
<organism evidence="3 4">
    <name type="scientific">Chlorella ohadii</name>
    <dbReference type="NCBI Taxonomy" id="2649997"/>
    <lineage>
        <taxon>Eukaryota</taxon>
        <taxon>Viridiplantae</taxon>
        <taxon>Chlorophyta</taxon>
        <taxon>core chlorophytes</taxon>
        <taxon>Trebouxiophyceae</taxon>
        <taxon>Chlorellales</taxon>
        <taxon>Chlorellaceae</taxon>
        <taxon>Chlorella clade</taxon>
        <taxon>Chlorella</taxon>
    </lineage>
</organism>
<keyword evidence="2" id="KW-0732">Signal</keyword>
<comment type="caution">
    <text evidence="3">The sequence shown here is derived from an EMBL/GenBank/DDBJ whole genome shotgun (WGS) entry which is preliminary data.</text>
</comment>
<dbReference type="Proteomes" id="UP001205105">
    <property type="component" value="Unassembled WGS sequence"/>
</dbReference>
<keyword evidence="4" id="KW-1185">Reference proteome</keyword>
<feature type="signal peptide" evidence="2">
    <location>
        <begin position="1"/>
        <end position="23"/>
    </location>
</feature>
<sequence>MPRAGAALLLAVLLLASAGCTHGDVLPSIYEAGAAALRAAGAPAAAAAFVPRAATVITQDMLKRWALHYQQGIMRLLPDGMVAQMPDNFMCIGPQGILAAQQQPFITISPVTEISTFPVNAQHQWGAHGFPFPNTYFDALKATCRTGNIVACILDHLSASHGFTGPVLLDGTPFVAPPGSGGPIGDDDIQFQMLLFNITMAAQLGSRTCHVVSGRLTQLLRSRAGATEVQVPFAGGEVTLMAIRLSDLLALLGGYEDDGSWLPSEEEDDDCWINLFTASHRCSRKSYAASESWAPTEAAAAQAAGAANLTSDDVKAFTAACSDEKEYTQAEFDDWRSALIPPFAAWLAERINKFVARGDSFSKMIQRTQGHVNANKLVPLVDKDGAAVVNEEGDPVYVRASELGGQRTVELAGVDGRPTMEERAKKGSKNSCSNRRKRSKEGARPLGVRKWSAAQKAAAAAKRAGQSKPCGQCKHCLNPHWKKTAPPTAAEPTPSFRDAYDNRNGTAASLDEVLAWFDQADVSGNNLVSFMEHEHWLNTQNFFCIDLDVCNRTFEGFDLDHDAHLNVTEFGQWADDYMAYPLEHMSKTQKIILIISCVAWGILIPLGCWQRFKEGCPGPHERNAPPSPYRPTAVHLTAPAGTGTTAAATATAPVHAAVVCLPGAGSSDLEKGSSTQTAEAGAVELAAV</sequence>
<dbReference type="PROSITE" id="PS51257">
    <property type="entry name" value="PROKAR_LIPOPROTEIN"/>
    <property type="match status" value="1"/>
</dbReference>
<name>A0AAD5H3C8_9CHLO</name>
<protein>
    <recommendedName>
        <fullName evidence="5">EF-hand domain-containing protein</fullName>
    </recommendedName>
</protein>